<evidence type="ECO:0000313" key="1">
    <source>
        <dbReference type="EMBL" id="EMS34618.1"/>
    </source>
</evidence>
<sequence length="142" mass="15915">MIGIREYAIYMQQVVDEIPALKEMIMVAEDNHAINRLKDKPGMILAAVIPNSQGTGDVGMSSDKQTGYLFVIEKRSNDATQQKEIDQYGRTQDAMLAVRSKIEEDAEDGCSPFTRLEISSIGIEPEFNIFGGWNGWSMLFTF</sequence>
<name>M7XJ80_9BACT</name>
<dbReference type="EMBL" id="AMZY02000005">
    <property type="protein sequence ID" value="EMS34618.1"/>
    <property type="molecule type" value="Genomic_DNA"/>
</dbReference>
<reference evidence="1" key="1">
    <citation type="submission" date="2013-01" db="EMBL/GenBank/DDBJ databases">
        <title>Genome assembly of Mariniradius saccharolyticus AK6.</title>
        <authorList>
            <person name="Vaidya B."/>
            <person name="Khatri I."/>
            <person name="Tanuku N.R.S."/>
            <person name="Subramanian S."/>
            <person name="Pinnaka A."/>
        </authorList>
    </citation>
    <scope>NUCLEOTIDE SEQUENCE [LARGE SCALE GENOMIC DNA]</scope>
    <source>
        <strain evidence="1">AK6</strain>
    </source>
</reference>
<dbReference type="OrthoDB" id="840432at2"/>
<organism evidence="1 2">
    <name type="scientific">Mariniradius saccharolyticus AK6</name>
    <dbReference type="NCBI Taxonomy" id="1239962"/>
    <lineage>
        <taxon>Bacteria</taxon>
        <taxon>Pseudomonadati</taxon>
        <taxon>Bacteroidota</taxon>
        <taxon>Cytophagia</taxon>
        <taxon>Cytophagales</taxon>
        <taxon>Cyclobacteriaceae</taxon>
        <taxon>Mariniradius</taxon>
    </lineage>
</organism>
<evidence type="ECO:0000313" key="2">
    <source>
        <dbReference type="Proteomes" id="UP000010953"/>
    </source>
</evidence>
<dbReference type="AlphaFoldDB" id="M7XJ80"/>
<keyword evidence="2" id="KW-1185">Reference proteome</keyword>
<dbReference type="STRING" id="1239962.C943_03305"/>
<protein>
    <submittedName>
        <fullName evidence="1">Uncharacterized protein</fullName>
    </submittedName>
</protein>
<accession>M7XJ80</accession>
<dbReference type="RefSeq" id="WP_008624149.1">
    <property type="nucleotide sequence ID" value="NZ_AMZY02000005.1"/>
</dbReference>
<comment type="caution">
    <text evidence="1">The sequence shown here is derived from an EMBL/GenBank/DDBJ whole genome shotgun (WGS) entry which is preliminary data.</text>
</comment>
<dbReference type="eggNOG" id="ENOG502ZTDB">
    <property type="taxonomic scope" value="Bacteria"/>
</dbReference>
<proteinExistence type="predicted"/>
<gene>
    <name evidence="1" type="ORF">C943_03305</name>
</gene>
<dbReference type="InParanoid" id="M7XJ80"/>
<dbReference type="Proteomes" id="UP000010953">
    <property type="component" value="Unassembled WGS sequence"/>
</dbReference>